<accession>A0ABQ4LC89</accession>
<dbReference type="PROSITE" id="PS50110">
    <property type="entry name" value="RESPONSE_REGULATORY"/>
    <property type="match status" value="1"/>
</dbReference>
<evidence type="ECO:0000313" key="6">
    <source>
        <dbReference type="Proteomes" id="UP000676601"/>
    </source>
</evidence>
<evidence type="ECO:0000259" key="4">
    <source>
        <dbReference type="PROSITE" id="PS50110"/>
    </source>
</evidence>
<dbReference type="Pfam" id="PF00072">
    <property type="entry name" value="Response_reg"/>
    <property type="match status" value="1"/>
</dbReference>
<comment type="caution">
    <text evidence="5">The sequence shown here is derived from an EMBL/GenBank/DDBJ whole genome shotgun (WGS) entry which is preliminary data.</text>
</comment>
<proteinExistence type="predicted"/>
<dbReference type="PANTHER" id="PTHR42713:SF3">
    <property type="entry name" value="TRANSCRIPTIONAL REGULATORY PROTEIN HPTR"/>
    <property type="match status" value="1"/>
</dbReference>
<keyword evidence="6" id="KW-1185">Reference proteome</keyword>
<dbReference type="InterPro" id="IPR011006">
    <property type="entry name" value="CheY-like_superfamily"/>
</dbReference>
<evidence type="ECO:0000256" key="3">
    <source>
        <dbReference type="PROSITE-ProRule" id="PRU00169"/>
    </source>
</evidence>
<dbReference type="SMART" id="SM00448">
    <property type="entry name" value="REC"/>
    <property type="match status" value="1"/>
</dbReference>
<protein>
    <recommendedName>
        <fullName evidence="4">Response regulatory domain-containing protein</fullName>
    </recommendedName>
</protein>
<dbReference type="Gene3D" id="3.40.50.2300">
    <property type="match status" value="1"/>
</dbReference>
<keyword evidence="3" id="KW-0597">Phosphoprotein</keyword>
<dbReference type="InterPro" id="IPR001789">
    <property type="entry name" value="Sig_transdc_resp-reg_receiver"/>
</dbReference>
<keyword evidence="1" id="KW-0963">Cytoplasm</keyword>
<dbReference type="EMBL" id="BORU01000001">
    <property type="protein sequence ID" value="GIO53972.1"/>
    <property type="molecule type" value="Genomic_DNA"/>
</dbReference>
<sequence>MYRLLIVDDEPEIRQGLRLKVDVDGLGIALAGEASNGAEALSLLENGDIEIVLTDMNMPLMGGVQFMEVCRERCPNVRVIVITGYEDFQYARAALRFQASEYLLKPVARDELNSVLKNVTAELNRERDKAQLEAKTLWELSQYYREMKEQFILRLVHWETGSESKVTDHARRFGLAVGMSVKCAL</sequence>
<feature type="modified residue" description="4-aspartylphosphate" evidence="3">
    <location>
        <position position="55"/>
    </location>
</feature>
<keyword evidence="2" id="KW-0238">DNA-binding</keyword>
<evidence type="ECO:0000256" key="1">
    <source>
        <dbReference type="ARBA" id="ARBA00022490"/>
    </source>
</evidence>
<dbReference type="PANTHER" id="PTHR42713">
    <property type="entry name" value="HISTIDINE KINASE-RELATED"/>
    <property type="match status" value="1"/>
</dbReference>
<evidence type="ECO:0000313" key="5">
    <source>
        <dbReference type="EMBL" id="GIO53972.1"/>
    </source>
</evidence>
<evidence type="ECO:0000256" key="2">
    <source>
        <dbReference type="ARBA" id="ARBA00023125"/>
    </source>
</evidence>
<dbReference type="InterPro" id="IPR051552">
    <property type="entry name" value="HptR"/>
</dbReference>
<dbReference type="SUPFAM" id="SSF52172">
    <property type="entry name" value="CheY-like"/>
    <property type="match status" value="1"/>
</dbReference>
<name>A0ABQ4LC89_9BACL</name>
<gene>
    <name evidence="5" type="ORF">J21TS7_22900</name>
</gene>
<dbReference type="Proteomes" id="UP000676601">
    <property type="component" value="Unassembled WGS sequence"/>
</dbReference>
<feature type="domain" description="Response regulatory" evidence="4">
    <location>
        <begin position="3"/>
        <end position="120"/>
    </location>
</feature>
<reference evidence="5 6" key="1">
    <citation type="submission" date="2021-03" db="EMBL/GenBank/DDBJ databases">
        <title>Antimicrobial resistance genes in bacteria isolated from Japanese honey, and their potential for conferring macrolide and lincosamide resistance in the American foulbrood pathogen Paenibacillus larvae.</title>
        <authorList>
            <person name="Okamoto M."/>
            <person name="Kumagai M."/>
            <person name="Kanamori H."/>
            <person name="Takamatsu D."/>
        </authorList>
    </citation>
    <scope>NUCLEOTIDE SEQUENCE [LARGE SCALE GENOMIC DNA]</scope>
    <source>
        <strain evidence="5 6">J21TS7</strain>
    </source>
</reference>
<dbReference type="CDD" id="cd17536">
    <property type="entry name" value="REC_YesN-like"/>
    <property type="match status" value="1"/>
</dbReference>
<dbReference type="RefSeq" id="WP_244879263.1">
    <property type="nucleotide sequence ID" value="NZ_BORU01000001.1"/>
</dbReference>
<organism evidence="5 6">
    <name type="scientific">Paenibacillus cineris</name>
    <dbReference type="NCBI Taxonomy" id="237530"/>
    <lineage>
        <taxon>Bacteria</taxon>
        <taxon>Bacillati</taxon>
        <taxon>Bacillota</taxon>
        <taxon>Bacilli</taxon>
        <taxon>Bacillales</taxon>
        <taxon>Paenibacillaceae</taxon>
        <taxon>Paenibacillus</taxon>
    </lineage>
</organism>